<dbReference type="CDD" id="cd01627">
    <property type="entry name" value="HAD_TPP"/>
    <property type="match status" value="1"/>
</dbReference>
<accession>A0A3D8P8X0</accession>
<dbReference type="InterPro" id="IPR006379">
    <property type="entry name" value="HAD-SF_hydro_IIB"/>
</dbReference>
<gene>
    <name evidence="5" type="primary">otsB</name>
    <name evidence="5" type="ORF">DIE28_13360</name>
</gene>
<keyword evidence="3 4" id="KW-0378">Hydrolase</keyword>
<evidence type="ECO:0000256" key="1">
    <source>
        <dbReference type="ARBA" id="ARBA00005199"/>
    </source>
</evidence>
<organism evidence="5 6">
    <name type="scientific">Paracoccus thiocyanatus</name>
    <dbReference type="NCBI Taxonomy" id="34006"/>
    <lineage>
        <taxon>Bacteria</taxon>
        <taxon>Pseudomonadati</taxon>
        <taxon>Pseudomonadota</taxon>
        <taxon>Alphaproteobacteria</taxon>
        <taxon>Rhodobacterales</taxon>
        <taxon>Paracoccaceae</taxon>
        <taxon>Paracoccus</taxon>
    </lineage>
</organism>
<dbReference type="Pfam" id="PF02358">
    <property type="entry name" value="Trehalose_PPase"/>
    <property type="match status" value="1"/>
</dbReference>
<dbReference type="EC" id="3.1.3.12" evidence="4"/>
<dbReference type="RefSeq" id="WP_115756476.1">
    <property type="nucleotide sequence ID" value="NZ_QFCQ01000085.1"/>
</dbReference>
<dbReference type="InterPro" id="IPR036412">
    <property type="entry name" value="HAD-like_sf"/>
</dbReference>
<dbReference type="NCBIfam" id="TIGR01484">
    <property type="entry name" value="HAD-SF-IIB"/>
    <property type="match status" value="1"/>
</dbReference>
<comment type="cofactor">
    <cofactor evidence="4">
        <name>Mg(2+)</name>
        <dbReference type="ChEBI" id="CHEBI:18420"/>
    </cofactor>
</comment>
<comment type="catalytic activity">
    <reaction evidence="4">
        <text>alpha,alpha-trehalose 6-phosphate + H2O = alpha,alpha-trehalose + phosphate</text>
        <dbReference type="Rhea" id="RHEA:23420"/>
        <dbReference type="ChEBI" id="CHEBI:15377"/>
        <dbReference type="ChEBI" id="CHEBI:16551"/>
        <dbReference type="ChEBI" id="CHEBI:43474"/>
        <dbReference type="ChEBI" id="CHEBI:58429"/>
        <dbReference type="EC" id="3.1.3.12"/>
    </reaction>
</comment>
<comment type="function">
    <text evidence="4">Removes the phosphate from trehalose 6-phosphate to produce free trehalose.</text>
</comment>
<evidence type="ECO:0000256" key="4">
    <source>
        <dbReference type="RuleBase" id="RU361117"/>
    </source>
</evidence>
<dbReference type="UniPathway" id="UPA00299"/>
<reference evidence="5 6" key="1">
    <citation type="submission" date="2018-05" db="EMBL/GenBank/DDBJ databases">
        <title>Whole genome sequencing of Paracoccus thiocyanatus SST.</title>
        <authorList>
            <person name="Ghosh W."/>
            <person name="Rameez M.J."/>
            <person name="Roy C."/>
        </authorList>
    </citation>
    <scope>NUCLEOTIDE SEQUENCE [LARGE SCALE GENOMIC DNA]</scope>
    <source>
        <strain evidence="5 6">SST</strain>
    </source>
</reference>
<proteinExistence type="inferred from homology"/>
<evidence type="ECO:0000313" key="6">
    <source>
        <dbReference type="Proteomes" id="UP000256679"/>
    </source>
</evidence>
<evidence type="ECO:0000313" key="5">
    <source>
        <dbReference type="EMBL" id="RDW12493.1"/>
    </source>
</evidence>
<protein>
    <recommendedName>
        <fullName evidence="4">Trehalose 6-phosphate phosphatase</fullName>
        <ecNumber evidence="4">3.1.3.12</ecNumber>
    </recommendedName>
</protein>
<dbReference type="Gene3D" id="3.30.70.1020">
    <property type="entry name" value="Trehalose-6-phosphate phosphatase related protein, domain 2"/>
    <property type="match status" value="1"/>
</dbReference>
<dbReference type="PANTHER" id="PTHR43768:SF3">
    <property type="entry name" value="TREHALOSE 6-PHOSPHATE PHOSPHATASE"/>
    <property type="match status" value="1"/>
</dbReference>
<dbReference type="InterPro" id="IPR023214">
    <property type="entry name" value="HAD_sf"/>
</dbReference>
<comment type="similarity">
    <text evidence="2 4">Belongs to the trehalose phosphatase family.</text>
</comment>
<dbReference type="EMBL" id="QFCQ01000085">
    <property type="protein sequence ID" value="RDW12493.1"/>
    <property type="molecule type" value="Genomic_DNA"/>
</dbReference>
<dbReference type="Gene3D" id="3.40.50.1000">
    <property type="entry name" value="HAD superfamily/HAD-like"/>
    <property type="match status" value="1"/>
</dbReference>
<dbReference type="Proteomes" id="UP000256679">
    <property type="component" value="Unassembled WGS sequence"/>
</dbReference>
<name>A0A3D8P8X0_9RHOB</name>
<dbReference type="GO" id="GO:0005992">
    <property type="term" value="P:trehalose biosynthetic process"/>
    <property type="evidence" value="ECO:0007669"/>
    <property type="project" value="UniProtKB-UniPathway"/>
</dbReference>
<sequence>MQKIISATTADANAILDGSLSDWAFFLDLDGTLLDLAHTPEAVVVAPGLRQTLARLDAATGGALAIVTGRSVGFAESLFPGQPLTLAGLHGAEMRLRQDHSALPEQPPPPSYAKAREMAQRAAQFLAGVLFEDKGAGFALHYRLAPDHAQAVAGIMAQAAGLAGPAYALRPGKAVVELGPADADKGRAVKALMAMPPFLGRRPFAAGDDVTDEDMFRAVNGRDGLSMLVGSQAQFSRSAALSRLEGPADFRRWLGGLVP</sequence>
<keyword evidence="4" id="KW-0479">Metal-binding</keyword>
<comment type="pathway">
    <text evidence="1 4">Glycan biosynthesis; trehalose biosynthesis.</text>
</comment>
<dbReference type="SUPFAM" id="SSF56784">
    <property type="entry name" value="HAD-like"/>
    <property type="match status" value="1"/>
</dbReference>
<dbReference type="AlphaFoldDB" id="A0A3D8P8X0"/>
<dbReference type="GO" id="GO:0046872">
    <property type="term" value="F:metal ion binding"/>
    <property type="evidence" value="ECO:0007669"/>
    <property type="project" value="UniProtKB-KW"/>
</dbReference>
<keyword evidence="4" id="KW-0460">Magnesium</keyword>
<keyword evidence="6" id="KW-1185">Reference proteome</keyword>
<evidence type="ECO:0000256" key="3">
    <source>
        <dbReference type="ARBA" id="ARBA00022801"/>
    </source>
</evidence>
<dbReference type="PANTHER" id="PTHR43768">
    <property type="entry name" value="TREHALOSE 6-PHOSPHATE PHOSPHATASE"/>
    <property type="match status" value="1"/>
</dbReference>
<dbReference type="NCBIfam" id="TIGR00685">
    <property type="entry name" value="T6PP"/>
    <property type="match status" value="1"/>
</dbReference>
<dbReference type="InterPro" id="IPR044651">
    <property type="entry name" value="OTSB-like"/>
</dbReference>
<dbReference type="InterPro" id="IPR003337">
    <property type="entry name" value="Trehalose_PPase"/>
</dbReference>
<evidence type="ECO:0000256" key="2">
    <source>
        <dbReference type="ARBA" id="ARBA00008770"/>
    </source>
</evidence>
<comment type="caution">
    <text evidence="5">The sequence shown here is derived from an EMBL/GenBank/DDBJ whole genome shotgun (WGS) entry which is preliminary data.</text>
</comment>
<dbReference type="GO" id="GO:0004805">
    <property type="term" value="F:trehalose-phosphatase activity"/>
    <property type="evidence" value="ECO:0007669"/>
    <property type="project" value="UniProtKB-EC"/>
</dbReference>